<dbReference type="AlphaFoldDB" id="X1VYX0"/>
<gene>
    <name evidence="1" type="ORF">S12H4_62298</name>
</gene>
<accession>X1VYX0</accession>
<feature type="non-terminal residue" evidence="1">
    <location>
        <position position="41"/>
    </location>
</feature>
<reference evidence="1" key="1">
    <citation type="journal article" date="2014" name="Front. Microbiol.">
        <title>High frequency of phylogenetically diverse reductive dehalogenase-homologous genes in deep subseafloor sedimentary metagenomes.</title>
        <authorList>
            <person name="Kawai M."/>
            <person name="Futagami T."/>
            <person name="Toyoda A."/>
            <person name="Takaki Y."/>
            <person name="Nishi S."/>
            <person name="Hori S."/>
            <person name="Arai W."/>
            <person name="Tsubouchi T."/>
            <person name="Morono Y."/>
            <person name="Uchiyama I."/>
            <person name="Ito T."/>
            <person name="Fujiyama A."/>
            <person name="Inagaki F."/>
            <person name="Takami H."/>
        </authorList>
    </citation>
    <scope>NUCLEOTIDE SEQUENCE</scope>
    <source>
        <strain evidence="1">Expedition CK06-06</strain>
    </source>
</reference>
<proteinExistence type="predicted"/>
<comment type="caution">
    <text evidence="1">The sequence shown here is derived from an EMBL/GenBank/DDBJ whole genome shotgun (WGS) entry which is preliminary data.</text>
</comment>
<name>X1VYX0_9ZZZZ</name>
<organism evidence="1">
    <name type="scientific">marine sediment metagenome</name>
    <dbReference type="NCBI Taxonomy" id="412755"/>
    <lineage>
        <taxon>unclassified sequences</taxon>
        <taxon>metagenomes</taxon>
        <taxon>ecological metagenomes</taxon>
    </lineage>
</organism>
<protein>
    <submittedName>
        <fullName evidence="1">Uncharacterized protein</fullName>
    </submittedName>
</protein>
<evidence type="ECO:0000313" key="1">
    <source>
        <dbReference type="EMBL" id="GAJ17660.1"/>
    </source>
</evidence>
<dbReference type="EMBL" id="BARW01041726">
    <property type="protein sequence ID" value="GAJ17660.1"/>
    <property type="molecule type" value="Genomic_DNA"/>
</dbReference>
<sequence>MQITGIEVIRRSPGVAIGVVDGEKIELNYGDTLRVNVGFDY</sequence>